<dbReference type="RefSeq" id="WP_023068432.1">
    <property type="nucleotide sequence ID" value="NZ_AUZM01000061.1"/>
</dbReference>
<evidence type="ECO:0000256" key="1">
    <source>
        <dbReference type="SAM" id="MobiDB-lite"/>
    </source>
</evidence>
<evidence type="ECO:0000313" key="3">
    <source>
        <dbReference type="Proteomes" id="UP000017127"/>
    </source>
</evidence>
<reference evidence="2 3" key="1">
    <citation type="journal article" date="2013" name="Front. Microbiol.">
        <title>Comparative genomic analyses of the cyanobacterium, Lyngbya aestuarii BL J, a powerful hydrogen producer.</title>
        <authorList>
            <person name="Kothari A."/>
            <person name="Vaughn M."/>
            <person name="Garcia-Pichel F."/>
        </authorList>
    </citation>
    <scope>NUCLEOTIDE SEQUENCE [LARGE SCALE GENOMIC DNA]</scope>
    <source>
        <strain evidence="2 3">BL J</strain>
    </source>
</reference>
<dbReference type="EMBL" id="AUZM01000061">
    <property type="protein sequence ID" value="ERT05298.1"/>
    <property type="molecule type" value="Genomic_DNA"/>
</dbReference>
<dbReference type="OrthoDB" id="457237at2"/>
<proteinExistence type="predicted"/>
<dbReference type="Proteomes" id="UP000017127">
    <property type="component" value="Unassembled WGS sequence"/>
</dbReference>
<gene>
    <name evidence="2" type="ORF">M595_4745</name>
</gene>
<feature type="compositionally biased region" description="Basic and acidic residues" evidence="1">
    <location>
        <begin position="11"/>
        <end position="20"/>
    </location>
</feature>
<accession>U7QBU3</accession>
<feature type="region of interest" description="Disordered" evidence="1">
    <location>
        <begin position="1"/>
        <end position="67"/>
    </location>
</feature>
<sequence>MAKQRSLGDMVKQEAQKFSDSDVQTVEAEVVNSAEVPEQEDPEKSSTSEATDTPTMPRKNPTKADLEVKITELTSQITELTSSLETSRENERTIQEKVLHLQSEVEEKSQFIAQLKEELKENDVKEELEKAQKAAFQLSETNSQLIEEMEKLKKENQELKGKKEQKVKPDKKAHLPQLIHRPEHVQNQPKTSSSDDFSQSTWLL</sequence>
<comment type="caution">
    <text evidence="2">The sequence shown here is derived from an EMBL/GenBank/DDBJ whole genome shotgun (WGS) entry which is preliminary data.</text>
</comment>
<feature type="region of interest" description="Disordered" evidence="1">
    <location>
        <begin position="155"/>
        <end position="204"/>
    </location>
</feature>
<feature type="compositionally biased region" description="Basic and acidic residues" evidence="1">
    <location>
        <begin position="155"/>
        <end position="173"/>
    </location>
</feature>
<protein>
    <submittedName>
        <fullName evidence="2">Uncharacterized protein</fullName>
    </submittedName>
</protein>
<feature type="compositionally biased region" description="Polar residues" evidence="1">
    <location>
        <begin position="45"/>
        <end position="54"/>
    </location>
</feature>
<name>U7QBU3_9CYAN</name>
<organism evidence="2 3">
    <name type="scientific">Lyngbya aestuarii BL J</name>
    <dbReference type="NCBI Taxonomy" id="1348334"/>
    <lineage>
        <taxon>Bacteria</taxon>
        <taxon>Bacillati</taxon>
        <taxon>Cyanobacteriota</taxon>
        <taxon>Cyanophyceae</taxon>
        <taxon>Oscillatoriophycideae</taxon>
        <taxon>Oscillatoriales</taxon>
        <taxon>Microcoleaceae</taxon>
        <taxon>Lyngbya</taxon>
    </lineage>
</organism>
<feature type="compositionally biased region" description="Polar residues" evidence="1">
    <location>
        <begin position="185"/>
        <end position="204"/>
    </location>
</feature>
<dbReference type="AlphaFoldDB" id="U7QBU3"/>
<evidence type="ECO:0000313" key="2">
    <source>
        <dbReference type="EMBL" id="ERT05298.1"/>
    </source>
</evidence>
<keyword evidence="3" id="KW-1185">Reference proteome</keyword>